<evidence type="ECO:0000256" key="8">
    <source>
        <dbReference type="ARBA" id="ARBA00023288"/>
    </source>
</evidence>
<accession>A0AA48P7Q4</accession>
<comment type="similarity">
    <text evidence="2 9">Belongs to the Wnt family.</text>
</comment>
<evidence type="ECO:0000256" key="5">
    <source>
        <dbReference type="ARBA" id="ARBA00022530"/>
    </source>
</evidence>
<dbReference type="InterPro" id="IPR005817">
    <property type="entry name" value="Wnt"/>
</dbReference>
<keyword evidence="7" id="KW-1015">Disulfide bond</keyword>
<keyword evidence="10" id="KW-0812">Transmembrane</keyword>
<evidence type="ECO:0000256" key="3">
    <source>
        <dbReference type="ARBA" id="ARBA00022473"/>
    </source>
</evidence>
<dbReference type="GO" id="GO:0005125">
    <property type="term" value="F:cytokine activity"/>
    <property type="evidence" value="ECO:0007669"/>
    <property type="project" value="TreeGrafter"/>
</dbReference>
<keyword evidence="4" id="KW-0964">Secreted</keyword>
<dbReference type="PROSITE" id="PS00246">
    <property type="entry name" value="WNT1"/>
    <property type="match status" value="1"/>
</dbReference>
<evidence type="ECO:0000256" key="9">
    <source>
        <dbReference type="RuleBase" id="RU003500"/>
    </source>
</evidence>
<dbReference type="PRINTS" id="PR01349">
    <property type="entry name" value="WNTPROTEIN"/>
</dbReference>
<protein>
    <recommendedName>
        <fullName evidence="9">Protein Wnt</fullName>
    </recommendedName>
</protein>
<dbReference type="SMART" id="SM00097">
    <property type="entry name" value="WNT1"/>
    <property type="match status" value="1"/>
</dbReference>
<dbReference type="Gene3D" id="3.30.2460.20">
    <property type="match status" value="1"/>
</dbReference>
<dbReference type="FunFam" id="3.30.2460.20:FF:000001">
    <property type="entry name" value="Wnt homolog"/>
    <property type="match status" value="1"/>
</dbReference>
<keyword evidence="3 9" id="KW-0217">Developmental protein</keyword>
<dbReference type="GO" id="GO:0030182">
    <property type="term" value="P:neuron differentiation"/>
    <property type="evidence" value="ECO:0007669"/>
    <property type="project" value="TreeGrafter"/>
</dbReference>
<evidence type="ECO:0000256" key="6">
    <source>
        <dbReference type="ARBA" id="ARBA00022687"/>
    </source>
</evidence>
<feature type="transmembrane region" description="Helical" evidence="10">
    <location>
        <begin position="6"/>
        <end position="24"/>
    </location>
</feature>
<keyword evidence="6 9" id="KW-0879">Wnt signaling pathway</keyword>
<dbReference type="Pfam" id="PF00110">
    <property type="entry name" value="wnt"/>
    <property type="match status" value="1"/>
</dbReference>
<reference evidence="11" key="2">
    <citation type="submission" date="2023-01" db="EMBL/GenBank/DDBJ databases">
        <authorList>
            <person name="Medina-Feliciano J.G."/>
        </authorList>
    </citation>
    <scope>NUCLEOTIDE SEQUENCE</scope>
</reference>
<name>A0AA48P7Q4_HOLGL</name>
<dbReference type="GO" id="GO:0045165">
    <property type="term" value="P:cell fate commitment"/>
    <property type="evidence" value="ECO:0007669"/>
    <property type="project" value="TreeGrafter"/>
</dbReference>
<evidence type="ECO:0000256" key="1">
    <source>
        <dbReference type="ARBA" id="ARBA00004498"/>
    </source>
</evidence>
<dbReference type="GO" id="GO:0005109">
    <property type="term" value="F:frizzled binding"/>
    <property type="evidence" value="ECO:0007669"/>
    <property type="project" value="TreeGrafter"/>
</dbReference>
<evidence type="ECO:0000256" key="4">
    <source>
        <dbReference type="ARBA" id="ARBA00022525"/>
    </source>
</evidence>
<comment type="subcellular location">
    <subcellularLocation>
        <location evidence="1 9">Secreted</location>
        <location evidence="1 9">Extracellular space</location>
        <location evidence="1 9">Extracellular matrix</location>
    </subcellularLocation>
</comment>
<keyword evidence="5" id="KW-0272">Extracellular matrix</keyword>
<feature type="transmembrane region" description="Helical" evidence="10">
    <location>
        <begin position="123"/>
        <end position="145"/>
    </location>
</feature>
<evidence type="ECO:0000313" key="11">
    <source>
        <dbReference type="EMBL" id="DBA11530.1"/>
    </source>
</evidence>
<reference evidence="11" key="1">
    <citation type="journal article" date="2023" name="Genes (Basel)">
        <title>Characterization and Expression of Holothurian Wnt Signaling Genes during Adult Intestinal Organogenesis.</title>
        <authorList>
            <person name="Auger N.A."/>
            <person name="Medina-Feliciano J.G."/>
            <person name="Quispe-Parra D.J."/>
            <person name="Colon-Marrero S."/>
            <person name="Ortiz-Zuazaga H."/>
            <person name="Garcia-Arraras J.E."/>
        </authorList>
    </citation>
    <scope>NUCLEOTIDE SEQUENCE</scope>
</reference>
<keyword evidence="10" id="KW-1133">Transmembrane helix</keyword>
<comment type="function">
    <text evidence="9">Ligand for members of the frizzled family of seven transmembrane receptors.</text>
</comment>
<dbReference type="GO" id="GO:0060070">
    <property type="term" value="P:canonical Wnt signaling pathway"/>
    <property type="evidence" value="ECO:0007669"/>
    <property type="project" value="TreeGrafter"/>
</dbReference>
<dbReference type="InterPro" id="IPR043158">
    <property type="entry name" value="Wnt_C"/>
</dbReference>
<proteinExistence type="evidence at transcript level"/>
<dbReference type="InterPro" id="IPR018161">
    <property type="entry name" value="Wnt_CS"/>
</dbReference>
<keyword evidence="10" id="KW-0472">Membrane</keyword>
<dbReference type="PANTHER" id="PTHR12027:SF98">
    <property type="entry name" value="PROTEIN WNT"/>
    <property type="match status" value="1"/>
</dbReference>
<dbReference type="PANTHER" id="PTHR12027">
    <property type="entry name" value="WNT RELATED"/>
    <property type="match status" value="1"/>
</dbReference>
<dbReference type="GO" id="GO:0005615">
    <property type="term" value="C:extracellular space"/>
    <property type="evidence" value="ECO:0007669"/>
    <property type="project" value="TreeGrafter"/>
</dbReference>
<evidence type="ECO:0000256" key="7">
    <source>
        <dbReference type="ARBA" id="ARBA00023157"/>
    </source>
</evidence>
<keyword evidence="8" id="KW-0449">Lipoprotein</keyword>
<organism evidence="11">
    <name type="scientific">Holothuria glaberrima</name>
    <name type="common">Brown rock sea cucumber</name>
    <dbReference type="NCBI Taxonomy" id="31192"/>
    <lineage>
        <taxon>Eukaryota</taxon>
        <taxon>Metazoa</taxon>
        <taxon>Echinodermata</taxon>
        <taxon>Eleutherozoa</taxon>
        <taxon>Echinozoa</taxon>
        <taxon>Holothuroidea</taxon>
        <taxon>Aspidochirotacea</taxon>
        <taxon>Aspidochirotida</taxon>
        <taxon>Holothuriidae</taxon>
        <taxon>Holothuria</taxon>
    </lineage>
</organism>
<dbReference type="EMBL" id="BK062974">
    <property type="protein sequence ID" value="DBA11530.1"/>
    <property type="molecule type" value="mRNA"/>
</dbReference>
<evidence type="ECO:0000256" key="2">
    <source>
        <dbReference type="ARBA" id="ARBA00005683"/>
    </source>
</evidence>
<evidence type="ECO:0000256" key="10">
    <source>
        <dbReference type="SAM" id="Phobius"/>
    </source>
</evidence>
<sequence>MYRLIVIYTVCVSILCYVHMIMALSSNQISSSFIDSTSSKEDGRMTRSKSIATICRSYSGLTKKQRQICRRSPDVTAAAIKGIDNAVLECQHQMVNRRWNCSSLVTRSGNPFKAKIMKRGKDFFSLIGFSETAFVRAIISAGILLQVTRSCSMGSLRSCGCDTSYSGRGNGFEWGGCSHDTGYGEKFCAEFVDSMDKARDSRSRMNVHNNKAGRLVINDTKKQCKCHGMSGSCEVMTCWQQTPHYRDVAYKLLKKYNNAVEVRPRNSNNGQLEVVSNRVNSNSKGRNSPSPTDLIYLERSPDFCNPDSSVGSPGTKGRYCNRTSMDYDGCDSMCCGRGYNVSLKESIEWCNCTFHWCCFVKCRQCRTQEWVNQCK</sequence>
<dbReference type="AlphaFoldDB" id="A0AA48P7Q4"/>